<dbReference type="Proteomes" id="UP000742786">
    <property type="component" value="Unassembled WGS sequence"/>
</dbReference>
<evidence type="ECO:0000256" key="1">
    <source>
        <dbReference type="SAM" id="Phobius"/>
    </source>
</evidence>
<sequence length="332" mass="35804">MRQDFSFPDCAYSGAIRSNWRAVLRQYGHWLLHAVLVALIGTVSTGALAEELTVRLVVGSDSAFASETASRLQKLLEQSAPGIALERVDIASLPAASSTSSASLVVTLGDVAWQAAAAVSARDSPVLALMPRHHAYEALMKRSPRSASALFLEQPINRMLNLVSLLKPRDTRVGVVLGPATQGMASRLQEASGERKQRLRLETVSEEAAVGRALARVIQDANILVAIPDPVVHTANTVQSILLMSYQADIPVIGYSAAYQRAGAMVSIYTTPEQLSRQAAETIIAWRQGKGLPPTQEPKYFTIGINTTVARSLGIELPDAVTLEQKLRVMKE</sequence>
<dbReference type="RefSeq" id="WP_220634329.1">
    <property type="nucleotide sequence ID" value="NZ_CAJQUM010000001.1"/>
</dbReference>
<evidence type="ECO:0000313" key="2">
    <source>
        <dbReference type="EMBL" id="CAG4882236.1"/>
    </source>
</evidence>
<accession>A0A916J2U4</accession>
<dbReference type="EMBL" id="CAJQUM010000001">
    <property type="protein sequence ID" value="CAG4882236.1"/>
    <property type="molecule type" value="Genomic_DNA"/>
</dbReference>
<dbReference type="Gene3D" id="3.40.50.2300">
    <property type="match status" value="2"/>
</dbReference>
<proteinExistence type="predicted"/>
<dbReference type="InterPro" id="IPR007487">
    <property type="entry name" value="ABC_transpt-TYRBP-like"/>
</dbReference>
<keyword evidence="1" id="KW-0812">Transmembrane</keyword>
<dbReference type="Pfam" id="PF04392">
    <property type="entry name" value="ABC_sub_bind"/>
    <property type="match status" value="1"/>
</dbReference>
<evidence type="ECO:0000313" key="3">
    <source>
        <dbReference type="Proteomes" id="UP000742786"/>
    </source>
</evidence>
<dbReference type="AlphaFoldDB" id="A0A916J2U4"/>
<protein>
    <recommendedName>
        <fullName evidence="4">ABC transporter substrate-binding protein</fullName>
    </recommendedName>
</protein>
<comment type="caution">
    <text evidence="2">The sequence shown here is derived from an EMBL/GenBank/DDBJ whole genome shotgun (WGS) entry which is preliminary data.</text>
</comment>
<keyword evidence="1" id="KW-1133">Transmembrane helix</keyword>
<reference evidence="2" key="1">
    <citation type="submission" date="2021-04" db="EMBL/GenBank/DDBJ databases">
        <authorList>
            <person name="Hornung B."/>
        </authorList>
    </citation>
    <scope>NUCLEOTIDE SEQUENCE</scope>
    <source>
        <strain evidence="2">G5G6</strain>
    </source>
</reference>
<gene>
    <name evidence="2" type="ORF">GTOL_10118</name>
</gene>
<feature type="transmembrane region" description="Helical" evidence="1">
    <location>
        <begin position="30"/>
        <end position="49"/>
    </location>
</feature>
<keyword evidence="3" id="KW-1185">Reference proteome</keyword>
<name>A0A916J2U4_9PROT</name>
<evidence type="ECO:0008006" key="4">
    <source>
        <dbReference type="Google" id="ProtNLM"/>
    </source>
</evidence>
<organism evidence="2 3">
    <name type="scientific">Georgfuchsia toluolica</name>
    <dbReference type="NCBI Taxonomy" id="424218"/>
    <lineage>
        <taxon>Bacteria</taxon>
        <taxon>Pseudomonadati</taxon>
        <taxon>Pseudomonadota</taxon>
        <taxon>Betaproteobacteria</taxon>
        <taxon>Nitrosomonadales</taxon>
        <taxon>Sterolibacteriaceae</taxon>
        <taxon>Georgfuchsia</taxon>
    </lineage>
</organism>
<keyword evidence="1" id="KW-0472">Membrane</keyword>
<dbReference type="PANTHER" id="PTHR35271">
    <property type="entry name" value="ABC TRANSPORTER, SUBSTRATE-BINDING LIPOPROTEIN-RELATED"/>
    <property type="match status" value="1"/>
</dbReference>
<dbReference type="PANTHER" id="PTHR35271:SF1">
    <property type="entry name" value="ABC TRANSPORTER, SUBSTRATE-BINDING LIPOPROTEIN"/>
    <property type="match status" value="1"/>
</dbReference>